<gene>
    <name evidence="1" type="ORF">SERLA73DRAFT_146770</name>
</gene>
<name>F8QG79_SERL3</name>
<dbReference type="AlphaFoldDB" id="F8QG79"/>
<organism evidence="2">
    <name type="scientific">Serpula lacrymans var. lacrymans (strain S7.3)</name>
    <name type="common">Dry rot fungus</name>
    <dbReference type="NCBI Taxonomy" id="936435"/>
    <lineage>
        <taxon>Eukaryota</taxon>
        <taxon>Fungi</taxon>
        <taxon>Dikarya</taxon>
        <taxon>Basidiomycota</taxon>
        <taxon>Agaricomycotina</taxon>
        <taxon>Agaricomycetes</taxon>
        <taxon>Agaricomycetidae</taxon>
        <taxon>Boletales</taxon>
        <taxon>Coniophorineae</taxon>
        <taxon>Serpulaceae</taxon>
        <taxon>Serpula</taxon>
    </lineage>
</organism>
<dbReference type="HOGENOM" id="CLU_2499252_0_0_1"/>
<evidence type="ECO:0000313" key="2">
    <source>
        <dbReference type="Proteomes" id="UP000008063"/>
    </source>
</evidence>
<evidence type="ECO:0000313" key="1">
    <source>
        <dbReference type="EMBL" id="EGN92694.1"/>
    </source>
</evidence>
<dbReference type="Proteomes" id="UP000008063">
    <property type="component" value="Unassembled WGS sequence"/>
</dbReference>
<dbReference type="InParanoid" id="F8QG79"/>
<sequence>MYSAPVHFPWVWLSDDQLACRVGPIEEEYRMILLTLLLKVGLPEILRVHKEERAKAVAAAWPLGLRRCERYITEVVDPDLSNVSDG</sequence>
<protein>
    <submittedName>
        <fullName evidence="1">Uncharacterized protein</fullName>
    </submittedName>
</protein>
<keyword evidence="2" id="KW-1185">Reference proteome</keyword>
<accession>F8QG79</accession>
<reference evidence="2" key="1">
    <citation type="journal article" date="2011" name="Science">
        <title>The plant cell wall-decomposing machinery underlies the functional diversity of forest fungi.</title>
        <authorList>
            <person name="Eastwood D.C."/>
            <person name="Floudas D."/>
            <person name="Binder M."/>
            <person name="Majcherczyk A."/>
            <person name="Schneider P."/>
            <person name="Aerts A."/>
            <person name="Asiegbu F.O."/>
            <person name="Baker S.E."/>
            <person name="Barry K."/>
            <person name="Bendiksby M."/>
            <person name="Blumentritt M."/>
            <person name="Coutinho P.M."/>
            <person name="Cullen D."/>
            <person name="de Vries R.P."/>
            <person name="Gathman A."/>
            <person name="Goodell B."/>
            <person name="Henrissat B."/>
            <person name="Ihrmark K."/>
            <person name="Kauserud H."/>
            <person name="Kohler A."/>
            <person name="LaButti K."/>
            <person name="Lapidus A."/>
            <person name="Lavin J.L."/>
            <person name="Lee Y.-H."/>
            <person name="Lindquist E."/>
            <person name="Lilly W."/>
            <person name="Lucas S."/>
            <person name="Morin E."/>
            <person name="Murat C."/>
            <person name="Oguiza J.A."/>
            <person name="Park J."/>
            <person name="Pisabarro A.G."/>
            <person name="Riley R."/>
            <person name="Rosling A."/>
            <person name="Salamov A."/>
            <person name="Schmidt O."/>
            <person name="Schmutz J."/>
            <person name="Skrede I."/>
            <person name="Stenlid J."/>
            <person name="Wiebenga A."/>
            <person name="Xie X."/>
            <person name="Kuees U."/>
            <person name="Hibbett D.S."/>
            <person name="Hoffmeister D."/>
            <person name="Hoegberg N."/>
            <person name="Martin F."/>
            <person name="Grigoriev I.V."/>
            <person name="Watkinson S.C."/>
        </authorList>
    </citation>
    <scope>NUCLEOTIDE SEQUENCE [LARGE SCALE GENOMIC DNA]</scope>
    <source>
        <strain evidence="2">strain S7.3</strain>
    </source>
</reference>
<dbReference type="EMBL" id="GL945500">
    <property type="protein sequence ID" value="EGN92694.1"/>
    <property type="molecule type" value="Genomic_DNA"/>
</dbReference>
<proteinExistence type="predicted"/>